<proteinExistence type="predicted"/>
<gene>
    <name evidence="1" type="ORF">MOV92_00190</name>
</gene>
<name>A0ABY3XAY5_9GAMM</name>
<keyword evidence="2" id="KW-1185">Reference proteome</keyword>
<dbReference type="Proteomes" id="UP000829194">
    <property type="component" value="Chromosome"/>
</dbReference>
<evidence type="ECO:0000313" key="1">
    <source>
        <dbReference type="EMBL" id="UNP29743.1"/>
    </source>
</evidence>
<reference evidence="1 2" key="1">
    <citation type="submission" date="2022-03" db="EMBL/GenBank/DDBJ databases">
        <title>Complete genome sequence of Lysobacter capsici VKM B-2533 and Lysobacter gummosus 10.1.1, promising sources of lytic agents.</title>
        <authorList>
            <person name="Tarlachkov S.V."/>
            <person name="Kudryakova I.V."/>
            <person name="Afoshin A.S."/>
            <person name="Leontyevskaya E.A."/>
            <person name="Leontyevskaya N.V."/>
        </authorList>
    </citation>
    <scope>NUCLEOTIDE SEQUENCE [LARGE SCALE GENOMIC DNA]</scope>
    <source>
        <strain evidence="1 2">10.1.1</strain>
    </source>
</reference>
<organism evidence="1 2">
    <name type="scientific">Lysobacter gummosus</name>
    <dbReference type="NCBI Taxonomy" id="262324"/>
    <lineage>
        <taxon>Bacteria</taxon>
        <taxon>Pseudomonadati</taxon>
        <taxon>Pseudomonadota</taxon>
        <taxon>Gammaproteobacteria</taxon>
        <taxon>Lysobacterales</taxon>
        <taxon>Lysobacteraceae</taxon>
        <taxon>Lysobacter</taxon>
    </lineage>
</organism>
<protein>
    <submittedName>
        <fullName evidence="1">Uncharacterized protein</fullName>
    </submittedName>
</protein>
<evidence type="ECO:0000313" key="2">
    <source>
        <dbReference type="Proteomes" id="UP000829194"/>
    </source>
</evidence>
<dbReference type="EMBL" id="CP093547">
    <property type="protein sequence ID" value="UNP29743.1"/>
    <property type="molecule type" value="Genomic_DNA"/>
</dbReference>
<dbReference type="RefSeq" id="WP_057941074.1">
    <property type="nucleotide sequence ID" value="NZ_CP011131.1"/>
</dbReference>
<accession>A0ABY3XAY5</accession>
<sequence length="125" mass="13594">MNLHWRLFVPTKTEPAARKLAARHFRRAQVEVSALTVAPYEKGGYKIQARREHATASWSDSVVAAIALAQRTGLGWSLNGLIIDELALWSTQASTPGIDAIEVVVHRIEPARTEAADEPGDPATA</sequence>